<proteinExistence type="predicted"/>
<name>A0A0G0JHW7_9BACT</name>
<evidence type="ECO:0000313" key="3">
    <source>
        <dbReference type="Proteomes" id="UP000034591"/>
    </source>
</evidence>
<dbReference type="PROSITE" id="PS52050">
    <property type="entry name" value="WYL"/>
    <property type="match status" value="1"/>
</dbReference>
<accession>A0A0G0JHW7</accession>
<comment type="caution">
    <text evidence="2">The sequence shown here is derived from an EMBL/GenBank/DDBJ whole genome shotgun (WGS) entry which is preliminary data.</text>
</comment>
<organism evidence="2 3">
    <name type="scientific">Candidatus Woesebacteria bacterium GW2011_GWA1_37_7</name>
    <dbReference type="NCBI Taxonomy" id="1618545"/>
    <lineage>
        <taxon>Bacteria</taxon>
        <taxon>Candidatus Woeseibacteriota</taxon>
    </lineage>
</organism>
<dbReference type="AlphaFoldDB" id="A0A0G0JHW7"/>
<dbReference type="EMBL" id="LBTI01000055">
    <property type="protein sequence ID" value="KKQ36374.1"/>
    <property type="molecule type" value="Genomic_DNA"/>
</dbReference>
<protein>
    <recommendedName>
        <fullName evidence="1">WYL domain-containing protein</fullName>
    </recommendedName>
</protein>
<evidence type="ECO:0000259" key="1">
    <source>
        <dbReference type="Pfam" id="PF13280"/>
    </source>
</evidence>
<feature type="domain" description="WYL" evidence="1">
    <location>
        <begin position="7"/>
        <end position="63"/>
    </location>
</feature>
<evidence type="ECO:0000313" key="2">
    <source>
        <dbReference type="EMBL" id="KKQ36374.1"/>
    </source>
</evidence>
<gene>
    <name evidence="2" type="ORF">US53_C0055G0005</name>
</gene>
<dbReference type="Proteomes" id="UP000034591">
    <property type="component" value="Unassembled WGS sequence"/>
</dbReference>
<dbReference type="Pfam" id="PF13280">
    <property type="entry name" value="WYL"/>
    <property type="match status" value="1"/>
</dbReference>
<dbReference type="InterPro" id="IPR026881">
    <property type="entry name" value="WYL_dom"/>
</dbReference>
<reference evidence="2 3" key="1">
    <citation type="journal article" date="2015" name="Nature">
        <title>rRNA introns, odd ribosomes, and small enigmatic genomes across a large radiation of phyla.</title>
        <authorList>
            <person name="Brown C.T."/>
            <person name="Hug L.A."/>
            <person name="Thomas B.C."/>
            <person name="Sharon I."/>
            <person name="Castelle C.J."/>
            <person name="Singh A."/>
            <person name="Wilkins M.J."/>
            <person name="Williams K.H."/>
            <person name="Banfield J.F."/>
        </authorList>
    </citation>
    <scope>NUCLEOTIDE SEQUENCE [LARGE SCALE GENOMIC DNA]</scope>
</reference>
<sequence>MITMKSNKENLKFEYKNWEGKNAVRKVEPIKIWFGKTQWHPKNQWFLKAKDLDKNEERDFALRDVVKFL</sequence>